<dbReference type="Proteomes" id="UP001501020">
    <property type="component" value="Unassembled WGS sequence"/>
</dbReference>
<keyword evidence="11" id="KW-1185">Reference proteome</keyword>
<feature type="region of interest" description="Disordered" evidence="7">
    <location>
        <begin position="493"/>
        <end position="514"/>
    </location>
</feature>
<feature type="transmembrane region" description="Helical" evidence="8">
    <location>
        <begin position="155"/>
        <end position="180"/>
    </location>
</feature>
<evidence type="ECO:0000256" key="5">
    <source>
        <dbReference type="ARBA" id="ARBA00022989"/>
    </source>
</evidence>
<dbReference type="PANTHER" id="PTHR42718">
    <property type="entry name" value="MAJOR FACILITATOR SUPERFAMILY MULTIDRUG TRANSPORTER MFSC"/>
    <property type="match status" value="1"/>
</dbReference>
<keyword evidence="6 8" id="KW-0472">Membrane</keyword>
<feature type="transmembrane region" description="Helical" evidence="8">
    <location>
        <begin position="285"/>
        <end position="308"/>
    </location>
</feature>
<evidence type="ECO:0000256" key="1">
    <source>
        <dbReference type="ARBA" id="ARBA00004651"/>
    </source>
</evidence>
<evidence type="ECO:0000256" key="7">
    <source>
        <dbReference type="SAM" id="MobiDB-lite"/>
    </source>
</evidence>
<feature type="transmembrane region" description="Helical" evidence="8">
    <location>
        <begin position="378"/>
        <end position="405"/>
    </location>
</feature>
<proteinExistence type="predicted"/>
<keyword evidence="4 8" id="KW-0812">Transmembrane</keyword>
<feature type="transmembrane region" description="Helical" evidence="8">
    <location>
        <begin position="120"/>
        <end position="143"/>
    </location>
</feature>
<keyword evidence="5 8" id="KW-1133">Transmembrane helix</keyword>
<feature type="transmembrane region" description="Helical" evidence="8">
    <location>
        <begin position="426"/>
        <end position="444"/>
    </location>
</feature>
<comment type="caution">
    <text evidence="10">The sequence shown here is derived from an EMBL/GenBank/DDBJ whole genome shotgun (WGS) entry which is preliminary data.</text>
</comment>
<feature type="transmembrane region" description="Helical" evidence="8">
    <location>
        <begin position="67"/>
        <end position="87"/>
    </location>
</feature>
<keyword evidence="3" id="KW-1003">Cell membrane</keyword>
<dbReference type="SUPFAM" id="SSF103473">
    <property type="entry name" value="MFS general substrate transporter"/>
    <property type="match status" value="1"/>
</dbReference>
<dbReference type="Gene3D" id="1.20.1720.10">
    <property type="entry name" value="Multidrug resistance protein D"/>
    <property type="match status" value="1"/>
</dbReference>
<feature type="transmembrane region" description="Helical" evidence="8">
    <location>
        <begin position="320"/>
        <end position="337"/>
    </location>
</feature>
<dbReference type="RefSeq" id="WP_344279248.1">
    <property type="nucleotide sequence ID" value="NZ_BAAAMR010000100.1"/>
</dbReference>
<sequence length="514" mass="52572">MATRSAVPAAGPGSEAAGTAAMDPRRWLVLAVIAAAQLMVVLDLTVMNLALPSAQRALDFSTADRQWVVTAYALSFGSLLLFCGRLADLIGRKTTFLTGLVGFAGASAVGGASVDFSMLVTARACQGVFAALLAPSALSLLATTFKDPKERAKAFGVYGMVAAAGGGLGLLLGGALTSYLSWRWCMYVNLVFAAIAIVGGVLLVGRQDRTRGGRLDVPGVAAVSAGMFCVVYGFSNAASHDWGAPSTWGFLAAGVALLAVFAVWQSRAGHPLLPPRVVLDRNRAGAYLTILVSGAGTFGVFLFLVYYMQVTLGYSAVRSGFAMLPMVVLSGAMANLGNTRLMPRLGPKPMVITGMLLNATGMVWLTRIDAHASYASALLGPLMVVGAGMGLIFGMAAATGTFGVAPQDAGVASASINTGQQLGGSLGTALLNTIAASATTGYLADHAHGRPTPQLLQLAAIHSYTTVFWWCAGIFATGAVLCGALLRSGPLTRPEDTPQLDMRAGAGSGVGGGG</sequence>
<dbReference type="PANTHER" id="PTHR42718:SF46">
    <property type="entry name" value="BLR6921 PROTEIN"/>
    <property type="match status" value="1"/>
</dbReference>
<dbReference type="InterPro" id="IPR036259">
    <property type="entry name" value="MFS_trans_sf"/>
</dbReference>
<evidence type="ECO:0000256" key="2">
    <source>
        <dbReference type="ARBA" id="ARBA00022448"/>
    </source>
</evidence>
<keyword evidence="2" id="KW-0813">Transport</keyword>
<feature type="transmembrane region" description="Helical" evidence="8">
    <location>
        <begin position="349"/>
        <end position="366"/>
    </location>
</feature>
<evidence type="ECO:0000313" key="11">
    <source>
        <dbReference type="Proteomes" id="UP001501020"/>
    </source>
</evidence>
<dbReference type="Pfam" id="PF07690">
    <property type="entry name" value="MFS_1"/>
    <property type="match status" value="1"/>
</dbReference>
<reference evidence="11" key="1">
    <citation type="journal article" date="2019" name="Int. J. Syst. Evol. Microbiol.">
        <title>The Global Catalogue of Microorganisms (GCM) 10K type strain sequencing project: providing services to taxonomists for standard genome sequencing and annotation.</title>
        <authorList>
            <consortium name="The Broad Institute Genomics Platform"/>
            <consortium name="The Broad Institute Genome Sequencing Center for Infectious Disease"/>
            <person name="Wu L."/>
            <person name="Ma J."/>
        </authorList>
    </citation>
    <scope>NUCLEOTIDE SEQUENCE [LARGE SCALE GENOMIC DNA]</scope>
    <source>
        <strain evidence="11">JCM 13850</strain>
    </source>
</reference>
<feature type="transmembrane region" description="Helical" evidence="8">
    <location>
        <begin position="94"/>
        <end position="114"/>
    </location>
</feature>
<accession>A0ABP5M344</accession>
<evidence type="ECO:0000256" key="4">
    <source>
        <dbReference type="ARBA" id="ARBA00022692"/>
    </source>
</evidence>
<feature type="transmembrane region" description="Helical" evidence="8">
    <location>
        <begin position="27"/>
        <end position="47"/>
    </location>
</feature>
<evidence type="ECO:0000259" key="9">
    <source>
        <dbReference type="PROSITE" id="PS50850"/>
    </source>
</evidence>
<dbReference type="PROSITE" id="PS50850">
    <property type="entry name" value="MFS"/>
    <property type="match status" value="1"/>
</dbReference>
<dbReference type="InterPro" id="IPR011701">
    <property type="entry name" value="MFS"/>
</dbReference>
<dbReference type="Gene3D" id="1.20.1250.20">
    <property type="entry name" value="MFS general substrate transporter like domains"/>
    <property type="match status" value="1"/>
</dbReference>
<comment type="subcellular location">
    <subcellularLocation>
        <location evidence="1">Cell membrane</location>
        <topology evidence="1">Multi-pass membrane protein</topology>
    </subcellularLocation>
</comment>
<feature type="transmembrane region" description="Helical" evidence="8">
    <location>
        <begin position="217"/>
        <end position="235"/>
    </location>
</feature>
<evidence type="ECO:0000256" key="6">
    <source>
        <dbReference type="ARBA" id="ARBA00023136"/>
    </source>
</evidence>
<name>A0ABP5M344_9ACTN</name>
<feature type="domain" description="Major facilitator superfamily (MFS) profile" evidence="9">
    <location>
        <begin position="29"/>
        <end position="490"/>
    </location>
</feature>
<evidence type="ECO:0000256" key="3">
    <source>
        <dbReference type="ARBA" id="ARBA00022475"/>
    </source>
</evidence>
<dbReference type="EMBL" id="BAAAMR010000100">
    <property type="protein sequence ID" value="GAA2161757.1"/>
    <property type="molecule type" value="Genomic_DNA"/>
</dbReference>
<dbReference type="CDD" id="cd17321">
    <property type="entry name" value="MFS_MMR_MDR_like"/>
    <property type="match status" value="1"/>
</dbReference>
<feature type="transmembrane region" description="Helical" evidence="8">
    <location>
        <begin position="186"/>
        <end position="205"/>
    </location>
</feature>
<evidence type="ECO:0000256" key="8">
    <source>
        <dbReference type="SAM" id="Phobius"/>
    </source>
</evidence>
<protein>
    <submittedName>
        <fullName evidence="10">MFS transporter</fullName>
    </submittedName>
</protein>
<dbReference type="InterPro" id="IPR020846">
    <property type="entry name" value="MFS_dom"/>
</dbReference>
<gene>
    <name evidence="10" type="ORF">GCM10009727_76440</name>
</gene>
<feature type="transmembrane region" description="Helical" evidence="8">
    <location>
        <begin position="247"/>
        <end position="264"/>
    </location>
</feature>
<organism evidence="10 11">
    <name type="scientific">Actinomadura napierensis</name>
    <dbReference type="NCBI Taxonomy" id="267854"/>
    <lineage>
        <taxon>Bacteria</taxon>
        <taxon>Bacillati</taxon>
        <taxon>Actinomycetota</taxon>
        <taxon>Actinomycetes</taxon>
        <taxon>Streptosporangiales</taxon>
        <taxon>Thermomonosporaceae</taxon>
        <taxon>Actinomadura</taxon>
    </lineage>
</organism>
<feature type="transmembrane region" description="Helical" evidence="8">
    <location>
        <begin position="464"/>
        <end position="486"/>
    </location>
</feature>
<evidence type="ECO:0000313" key="10">
    <source>
        <dbReference type="EMBL" id="GAA2161757.1"/>
    </source>
</evidence>